<evidence type="ECO:0000313" key="2">
    <source>
        <dbReference type="Proteomes" id="UP000324233"/>
    </source>
</evidence>
<sequence>MSIVAGLEAWLPLAHLAPLLLNHVGNNAQASH</sequence>
<gene>
    <name evidence="1" type="ORF">OJF2_05860</name>
</gene>
<dbReference type="Proteomes" id="UP000324233">
    <property type="component" value="Chromosome"/>
</dbReference>
<name>A0A5B9VVZ5_9BACT</name>
<dbReference type="AlphaFoldDB" id="A0A5B9VVZ5"/>
<reference evidence="1 2" key="1">
    <citation type="submission" date="2019-08" db="EMBL/GenBank/DDBJ databases">
        <title>Deep-cultivation of Planctomycetes and their phenomic and genomic characterization uncovers novel biology.</title>
        <authorList>
            <person name="Wiegand S."/>
            <person name="Jogler M."/>
            <person name="Boedeker C."/>
            <person name="Pinto D."/>
            <person name="Vollmers J."/>
            <person name="Rivas-Marin E."/>
            <person name="Kohn T."/>
            <person name="Peeters S.H."/>
            <person name="Heuer A."/>
            <person name="Rast P."/>
            <person name="Oberbeckmann S."/>
            <person name="Bunk B."/>
            <person name="Jeske O."/>
            <person name="Meyerdierks A."/>
            <person name="Storesund J.E."/>
            <person name="Kallscheuer N."/>
            <person name="Luecker S."/>
            <person name="Lage O.M."/>
            <person name="Pohl T."/>
            <person name="Merkel B.J."/>
            <person name="Hornburger P."/>
            <person name="Mueller R.-W."/>
            <person name="Bruemmer F."/>
            <person name="Labrenz M."/>
            <person name="Spormann A.M."/>
            <person name="Op den Camp H."/>
            <person name="Overmann J."/>
            <person name="Amann R."/>
            <person name="Jetten M.S.M."/>
            <person name="Mascher T."/>
            <person name="Medema M.H."/>
            <person name="Devos D.P."/>
            <person name="Kaster A.-K."/>
            <person name="Ovreas L."/>
            <person name="Rohde M."/>
            <person name="Galperin M.Y."/>
            <person name="Jogler C."/>
        </authorList>
    </citation>
    <scope>NUCLEOTIDE SEQUENCE [LARGE SCALE GENOMIC DNA]</scope>
    <source>
        <strain evidence="1 2">OJF2</strain>
    </source>
</reference>
<keyword evidence="2" id="KW-1185">Reference proteome</keyword>
<dbReference type="EMBL" id="CP042997">
    <property type="protein sequence ID" value="QEH32117.1"/>
    <property type="molecule type" value="Genomic_DNA"/>
</dbReference>
<protein>
    <submittedName>
        <fullName evidence="1">Uncharacterized protein</fullName>
    </submittedName>
</protein>
<dbReference type="KEGG" id="agv:OJF2_05860"/>
<evidence type="ECO:0000313" key="1">
    <source>
        <dbReference type="EMBL" id="QEH32117.1"/>
    </source>
</evidence>
<proteinExistence type="predicted"/>
<organism evidence="1 2">
    <name type="scientific">Aquisphaera giovannonii</name>
    <dbReference type="NCBI Taxonomy" id="406548"/>
    <lineage>
        <taxon>Bacteria</taxon>
        <taxon>Pseudomonadati</taxon>
        <taxon>Planctomycetota</taxon>
        <taxon>Planctomycetia</taxon>
        <taxon>Isosphaerales</taxon>
        <taxon>Isosphaeraceae</taxon>
        <taxon>Aquisphaera</taxon>
    </lineage>
</organism>
<accession>A0A5B9VVZ5</accession>